<comment type="caution">
    <text evidence="1">The sequence shown here is derived from an EMBL/GenBank/DDBJ whole genome shotgun (WGS) entry which is preliminary data.</text>
</comment>
<keyword evidence="2" id="KW-1185">Reference proteome</keyword>
<gene>
    <name evidence="1" type="ORF">MRB53_014107</name>
</gene>
<accession>A0ACC2KA15</accession>
<evidence type="ECO:0000313" key="2">
    <source>
        <dbReference type="Proteomes" id="UP001234297"/>
    </source>
</evidence>
<protein>
    <submittedName>
        <fullName evidence="1">Uncharacterized protein</fullName>
    </submittedName>
</protein>
<evidence type="ECO:0000313" key="1">
    <source>
        <dbReference type="EMBL" id="KAJ8617921.1"/>
    </source>
</evidence>
<reference evidence="1 2" key="1">
    <citation type="journal article" date="2022" name="Hortic Res">
        <title>A haplotype resolved chromosomal level avocado genome allows analysis of novel avocado genes.</title>
        <authorList>
            <person name="Nath O."/>
            <person name="Fletcher S.J."/>
            <person name="Hayward A."/>
            <person name="Shaw L.M."/>
            <person name="Masouleh A.K."/>
            <person name="Furtado A."/>
            <person name="Henry R.J."/>
            <person name="Mitter N."/>
        </authorList>
    </citation>
    <scope>NUCLEOTIDE SEQUENCE [LARGE SCALE GENOMIC DNA]</scope>
    <source>
        <strain evidence="2">cv. Hass</strain>
    </source>
</reference>
<sequence length="69" mass="7585">MSEDNRLSIIMHEAASFKLKHGSEDEAACLYEELIKSHGSVETLVGLVRTVAHVDVDKADQDTICNQVS</sequence>
<organism evidence="1 2">
    <name type="scientific">Persea americana</name>
    <name type="common">Avocado</name>
    <dbReference type="NCBI Taxonomy" id="3435"/>
    <lineage>
        <taxon>Eukaryota</taxon>
        <taxon>Viridiplantae</taxon>
        <taxon>Streptophyta</taxon>
        <taxon>Embryophyta</taxon>
        <taxon>Tracheophyta</taxon>
        <taxon>Spermatophyta</taxon>
        <taxon>Magnoliopsida</taxon>
        <taxon>Magnoliidae</taxon>
        <taxon>Laurales</taxon>
        <taxon>Lauraceae</taxon>
        <taxon>Persea</taxon>
    </lineage>
</organism>
<proteinExistence type="predicted"/>
<dbReference type="EMBL" id="CM056812">
    <property type="protein sequence ID" value="KAJ8617921.1"/>
    <property type="molecule type" value="Genomic_DNA"/>
</dbReference>
<dbReference type="Proteomes" id="UP001234297">
    <property type="component" value="Chromosome 4"/>
</dbReference>
<name>A0ACC2KA15_PERAE</name>